<keyword evidence="5" id="KW-1133">Transmembrane helix</keyword>
<feature type="domain" description="Laminin G" evidence="6">
    <location>
        <begin position="392"/>
        <end position="560"/>
    </location>
</feature>
<feature type="domain" description="EGF-like" evidence="7">
    <location>
        <begin position="562"/>
        <end position="599"/>
    </location>
</feature>
<feature type="domain" description="EGF-like" evidence="7">
    <location>
        <begin position="972"/>
        <end position="1009"/>
    </location>
</feature>
<dbReference type="GO" id="GO:0005509">
    <property type="term" value="F:calcium ion binding"/>
    <property type="evidence" value="ECO:0007669"/>
    <property type="project" value="InterPro"/>
</dbReference>
<dbReference type="Gene3D" id="2.60.120.200">
    <property type="match status" value="6"/>
</dbReference>
<feature type="domain" description="Laminin G" evidence="6">
    <location>
        <begin position="208"/>
        <end position="386"/>
    </location>
</feature>
<feature type="compositionally biased region" description="Basic and acidic residues" evidence="4">
    <location>
        <begin position="1561"/>
        <end position="1587"/>
    </location>
</feature>
<feature type="region of interest" description="Disordered" evidence="4">
    <location>
        <begin position="1526"/>
        <end position="1679"/>
    </location>
</feature>
<dbReference type="PROSITE" id="PS00022">
    <property type="entry name" value="EGF_1"/>
    <property type="match status" value="1"/>
</dbReference>
<dbReference type="OrthoDB" id="5813223at2759"/>
<dbReference type="PROSITE" id="PS01186">
    <property type="entry name" value="EGF_2"/>
    <property type="match status" value="1"/>
</dbReference>
<dbReference type="PANTHER" id="PTHR15036">
    <property type="entry name" value="PIKACHURIN-LIKE PROTEIN"/>
    <property type="match status" value="1"/>
</dbReference>
<dbReference type="PROSITE" id="PS51406">
    <property type="entry name" value="FIBRINOGEN_C_2"/>
    <property type="match status" value="1"/>
</dbReference>
<dbReference type="InterPro" id="IPR000742">
    <property type="entry name" value="EGF"/>
</dbReference>
<evidence type="ECO:0000313" key="10">
    <source>
        <dbReference type="RefSeq" id="XP_023930346.1"/>
    </source>
</evidence>
<evidence type="ECO:0000256" key="1">
    <source>
        <dbReference type="ARBA" id="ARBA00023157"/>
    </source>
</evidence>
<proteinExistence type="predicted"/>
<dbReference type="Gene3D" id="3.90.215.10">
    <property type="entry name" value="Gamma Fibrinogen, chain A, domain 1"/>
    <property type="match status" value="1"/>
</dbReference>
<feature type="compositionally biased region" description="Polar residues" evidence="4">
    <location>
        <begin position="1644"/>
        <end position="1657"/>
    </location>
</feature>
<dbReference type="CDD" id="cd00054">
    <property type="entry name" value="EGF_CA"/>
    <property type="match status" value="4"/>
</dbReference>
<feature type="compositionally biased region" description="Polar residues" evidence="4">
    <location>
        <begin position="1665"/>
        <end position="1679"/>
    </location>
</feature>
<accession>A0A2R2MJF1</accession>
<keyword evidence="1 2" id="KW-1015">Disulfide bond</keyword>
<sequence>MTYRISQTKSGQVEITFRFRTWQSDALLLQQFLSVNGTLEESYNFALDLHRGHLRVSVDNGVDTQEITIGRGLQHNNWHFVTFTQSMSRKAVSVRLDEDEKIFNFTFPSIALMPSCDSLIYFGGMVTRHYKSFIGCLEVTSINNKTVTSSFLVTEKTNLANGCVNKCLGSSGPGPCLNGGECINRYTDTVCDCSSTRYAGKRCEKIGLTSVTMIGKSWLQYDAFEADNHYWTIRSIMLQFLPSRPTGLLFEAMGAIDSGSYLTVAMEDGKIKVIALHGGYISQLSVEQAVGFGVWHQLTVVPRTDHVVISLDRRQETLMLNSSDPGFHLTKVYIGGYPNASQVSGHYVNFTGCMRGVYVNHLSVLDEAESQGPGIEGFGFLLKSACKDLNLIPISFPAPSSTVAIPANSHKLINVHFAFKTLNANALLMHAPVSIDSATGTLKVWLSDGKLVVRITTDDHSVANRLTVGRRLNLNEYHDVRIRALYRQLTVHLDEENTKAQRAGDIKFTGYVHFGRDRHSEIKGSFVGCMTNFAIQNISIDSQDIVQYQNEGVMIEENGCSLEDHCANSNPCQHEGRCVSHWKSASCNCTRGYEGKTCQFAVYPSNCDEYYQRGDRISGVKQIDVDGTGSLSPSYVYCDMGSSNTGETVVDHNWEEQVVRAPGLPHQKMTISYRTMDMAKLQELVKNSAGCRQHFRYECTDSPIKLGELFNYSSPSGDMHSSLGGGHYGQCPCAVARNCTGTQPCNCDVGGKTVDKGFERRKSHLPVTDLVFKQNASSKGVAKFSLGPLICYGQASETFPATMSFNSPLSHLSLPGWTRGHLSFWFRTFQSSAVLFYQAPAKPGTQDFFEITLKDDTILFTFAIKSKTDVLNLKAKSSLTDGEWHYIAVELSPQQTRFTVDLHSQIHDFHIGSDGMLGPGFKGNVAIGHSIIATATTPGLFGCMRSLKYNNQLYTITDHVDQRAHRVIPGCIASCVSQPCHNEGQCVERWGDYQCRCHDPLLHIGRNCELDLSQDQVYFSPSASPLEFQHAMESTDSNLDTLFSFRTYQTSVPVYYAEDTLGNSIKVDVRRKNTLAFTLNRDREGEVDIPVLSEGTWIQVIIRRDQNNLIFEASGRQMVFKDDPASMEADMAGSGISANYPIELKVYIGGHPNSTQSLHGCFSGLKIGNMPYNLSKAADEGRQGILLGCESGCDATPCQHGGRCTERWQGQYHCDCSHTTYTGDNCDTDVGVEFDGNTVITTELEAEMVPVSEKESIFFTFATNTVTPSPMTLVFIQGSHGRGMEYILVTLTQQGTIRVDVDLGFGQHAIALQGHYADGNRHKVHFRRYQEIFLLQVDDRNTSSMLHLEYRFHGIRRISVGGITPGFIHFLPAGNMKGCISNVDIQLEHLKTNLLPLETALKISPGPEGVDFIISPNSADLRPAKCSPPPKEIVDKGNFTVFQEEIKPPSTFPPWNPGLPKVVVISSDDHDIHTGEQKEQGGDSTVTHTVVALVILLVAVAASVVITIILRRKHRKIVKEYHSVNQQDNFNPGTLELPENEVSPRPQSTHLASTEDLSDAISRESDSTKPKFEDEEGEKLLNDKTDFENPSNAGNDLDAIPMIDASDEDEPTPSAQFLPLGTDGLESTESITHPGGTEKGAETHQASTEDTSQNRDNAQAEPGFSTPSARPQSCQLTAV</sequence>
<dbReference type="InterPro" id="IPR001791">
    <property type="entry name" value="Laminin_G"/>
</dbReference>
<feature type="disulfide bond" evidence="2">
    <location>
        <begin position="589"/>
        <end position="598"/>
    </location>
</feature>
<keyword evidence="9" id="KW-1185">Reference proteome</keyword>
<dbReference type="InterPro" id="IPR002181">
    <property type="entry name" value="Fibrinogen_a/b/g_C_dom"/>
</dbReference>
<name>A0A2R2MJF1_LINAN</name>
<dbReference type="SMART" id="SM00181">
    <property type="entry name" value="EGF"/>
    <property type="match status" value="4"/>
</dbReference>
<feature type="disulfide bond" evidence="3">
    <location>
        <begin position="136"/>
        <end position="163"/>
    </location>
</feature>
<dbReference type="Gene3D" id="2.10.25.10">
    <property type="entry name" value="Laminin"/>
    <property type="match status" value="4"/>
</dbReference>
<feature type="domain" description="EGF-like" evidence="7">
    <location>
        <begin position="1190"/>
        <end position="1227"/>
    </location>
</feature>
<evidence type="ECO:0000256" key="3">
    <source>
        <dbReference type="PROSITE-ProRule" id="PRU00122"/>
    </source>
</evidence>
<dbReference type="InterPro" id="IPR050372">
    <property type="entry name" value="Neurexin-related_CASP"/>
</dbReference>
<dbReference type="PROSITE" id="PS50026">
    <property type="entry name" value="EGF_3"/>
    <property type="match status" value="4"/>
</dbReference>
<dbReference type="CDD" id="cd00110">
    <property type="entry name" value="LamG"/>
    <property type="match status" value="5"/>
</dbReference>
<dbReference type="InterPro" id="IPR014716">
    <property type="entry name" value="Fibrinogen_a/b/g_C_1"/>
</dbReference>
<dbReference type="Pfam" id="PF00008">
    <property type="entry name" value="EGF"/>
    <property type="match status" value="3"/>
</dbReference>
<evidence type="ECO:0000256" key="5">
    <source>
        <dbReference type="SAM" id="Phobius"/>
    </source>
</evidence>
<keyword evidence="5" id="KW-0812">Transmembrane</keyword>
<evidence type="ECO:0000259" key="6">
    <source>
        <dbReference type="PROSITE" id="PS50025"/>
    </source>
</evidence>
<dbReference type="PROSITE" id="PS50025">
    <property type="entry name" value="LAM_G_DOMAIN"/>
    <property type="match status" value="6"/>
</dbReference>
<keyword evidence="5" id="KW-0472">Membrane</keyword>
<feature type="domain" description="Laminin G" evidence="6">
    <location>
        <begin position="1231"/>
        <end position="1426"/>
    </location>
</feature>
<dbReference type="GeneID" id="106169903"/>
<dbReference type="Pfam" id="PF02210">
    <property type="entry name" value="Laminin_G_2"/>
    <property type="match status" value="6"/>
</dbReference>
<dbReference type="SMART" id="SM00282">
    <property type="entry name" value="LamG"/>
    <property type="match status" value="6"/>
</dbReference>
<dbReference type="SUPFAM" id="SSF56496">
    <property type="entry name" value="Fibrinogen C-terminal domain-like"/>
    <property type="match status" value="1"/>
</dbReference>
<protein>
    <submittedName>
        <fullName evidence="10">Contactin-associated protein-like 4 isoform X1</fullName>
    </submittedName>
</protein>
<dbReference type="InterPro" id="IPR001881">
    <property type="entry name" value="EGF-like_Ca-bd_dom"/>
</dbReference>
<evidence type="ECO:0000256" key="2">
    <source>
        <dbReference type="PROSITE-ProRule" id="PRU00076"/>
    </source>
</evidence>
<evidence type="ECO:0000259" key="7">
    <source>
        <dbReference type="PROSITE" id="PS50026"/>
    </source>
</evidence>
<reference evidence="10" key="1">
    <citation type="submission" date="2025-08" db="UniProtKB">
        <authorList>
            <consortium name="RefSeq"/>
        </authorList>
    </citation>
    <scope>IDENTIFICATION</scope>
    <source>
        <tissue evidence="10">Gonads</tissue>
    </source>
</reference>
<feature type="domain" description="Laminin G" evidence="6">
    <location>
        <begin position="801"/>
        <end position="971"/>
    </location>
</feature>
<dbReference type="SMART" id="SM00179">
    <property type="entry name" value="EGF_CA"/>
    <property type="match status" value="4"/>
</dbReference>
<feature type="domain" description="Laminin G" evidence="6">
    <location>
        <begin position="1"/>
        <end position="163"/>
    </location>
</feature>
<feature type="transmembrane region" description="Helical" evidence="5">
    <location>
        <begin position="1490"/>
        <end position="1510"/>
    </location>
</feature>
<dbReference type="SUPFAM" id="SSF57196">
    <property type="entry name" value="EGF/Laminin"/>
    <property type="match status" value="1"/>
</dbReference>
<dbReference type="PANTHER" id="PTHR15036:SF49">
    <property type="entry name" value="AXOTACTIN"/>
    <property type="match status" value="1"/>
</dbReference>
<dbReference type="KEGG" id="lak:106169903"/>
<dbReference type="InParanoid" id="A0A2R2MJF1"/>
<dbReference type="SUPFAM" id="SSF49899">
    <property type="entry name" value="Concanavalin A-like lectins/glucanases"/>
    <property type="match status" value="6"/>
</dbReference>
<dbReference type="Proteomes" id="UP000085678">
    <property type="component" value="Unplaced"/>
</dbReference>
<gene>
    <name evidence="10" type="primary">LOC106169903</name>
</gene>
<evidence type="ECO:0000256" key="4">
    <source>
        <dbReference type="SAM" id="MobiDB-lite"/>
    </source>
</evidence>
<organism evidence="9 10">
    <name type="scientific">Lingula anatina</name>
    <name type="common">Brachiopod</name>
    <name type="synonym">Lingula unguis</name>
    <dbReference type="NCBI Taxonomy" id="7574"/>
    <lineage>
        <taxon>Eukaryota</taxon>
        <taxon>Metazoa</taxon>
        <taxon>Spiralia</taxon>
        <taxon>Lophotrochozoa</taxon>
        <taxon>Brachiopoda</taxon>
        <taxon>Linguliformea</taxon>
        <taxon>Lingulata</taxon>
        <taxon>Lingulida</taxon>
        <taxon>Linguloidea</taxon>
        <taxon>Lingulidae</taxon>
        <taxon>Lingula</taxon>
    </lineage>
</organism>
<dbReference type="InterPro" id="IPR036056">
    <property type="entry name" value="Fibrinogen-like_C"/>
</dbReference>
<dbReference type="InterPro" id="IPR013320">
    <property type="entry name" value="ConA-like_dom_sf"/>
</dbReference>
<dbReference type="RefSeq" id="XP_023930346.1">
    <property type="nucleotide sequence ID" value="XM_024074578.1"/>
</dbReference>
<feature type="domain" description="Fibrinogen C-terminal" evidence="8">
    <location>
        <begin position="598"/>
        <end position="652"/>
    </location>
</feature>
<comment type="caution">
    <text evidence="2">Lacks conserved residue(s) required for the propagation of feature annotation.</text>
</comment>
<feature type="domain" description="EGF-like" evidence="7">
    <location>
        <begin position="164"/>
        <end position="204"/>
    </location>
</feature>
<evidence type="ECO:0000259" key="8">
    <source>
        <dbReference type="PROSITE" id="PS51406"/>
    </source>
</evidence>
<feature type="domain" description="Laminin G" evidence="6">
    <location>
        <begin position="1015"/>
        <end position="1189"/>
    </location>
</feature>
<dbReference type="FunCoup" id="A0A2R2MJF1">
    <property type="interactions" value="40"/>
</dbReference>
<evidence type="ECO:0000313" key="9">
    <source>
        <dbReference type="Proteomes" id="UP000085678"/>
    </source>
</evidence>
<keyword evidence="2" id="KW-0245">EGF-like domain</keyword>
<dbReference type="GO" id="GO:0016020">
    <property type="term" value="C:membrane"/>
    <property type="evidence" value="ECO:0007669"/>
    <property type="project" value="UniProtKB-SubCell"/>
</dbReference>